<dbReference type="AlphaFoldDB" id="A0A2T0U9H4"/>
<feature type="domain" description="Bacterial sugar transferase" evidence="8">
    <location>
        <begin position="273"/>
        <end position="457"/>
    </location>
</feature>
<sequence>MKTRYSYLFHYILIVTDLLVINLAFFIAWYLVFGMEAPTFQSSSRNIILVNNLVWLSLSSFIGMYRRDRLGTLRAVFKSCGKAYFGHIILMGFYLFFSGLKPFVSDDFIIIYYVSLGLMFFISRIAAAFIELGLFRYLNVRRPVLIIPQNSMGLRLASNLEMNQNYHFRGFKFTSDTDLFDRASGRLVPEVSKVFNECSNKGINDIYVILNYENLKYGQALDEEAERACVRLNIVPDLVGDLSMPYSTEHMGQFTVISLRHEPLESIQNRFKKRVFDLIFSSLVIVFLLSWLVPILAIIIKVQSRGPVFFKQLRSGRNNEPFYCYKFRSMRMNDDSHVRQATKNDDRITPIGRFMRRTSVDELPQFFNVLIGNMSVIGPRPHMLKHTEQYSAIIDQYMVRQFLKPGISGLAQVNGFRGETEDPELMRKRVEYDLMYMESWRLSLDVKLVLLTIINTFKKEEKAY</sequence>
<dbReference type="Proteomes" id="UP000238034">
    <property type="component" value="Unassembled WGS sequence"/>
</dbReference>
<evidence type="ECO:0000313" key="10">
    <source>
        <dbReference type="Proteomes" id="UP000238034"/>
    </source>
</evidence>
<keyword evidence="10" id="KW-1185">Reference proteome</keyword>
<comment type="subcellular location">
    <subcellularLocation>
        <location evidence="1">Membrane</location>
        <topology evidence="1">Multi-pass membrane protein</topology>
    </subcellularLocation>
</comment>
<evidence type="ECO:0000313" key="9">
    <source>
        <dbReference type="EMBL" id="PRY54591.1"/>
    </source>
</evidence>
<dbReference type="PANTHER" id="PTHR30576">
    <property type="entry name" value="COLANIC BIOSYNTHESIS UDP-GLUCOSE LIPID CARRIER TRANSFERASE"/>
    <property type="match status" value="1"/>
</dbReference>
<keyword evidence="6 7" id="KW-0472">Membrane</keyword>
<accession>A0A2T0U9H4</accession>
<dbReference type="InterPro" id="IPR017475">
    <property type="entry name" value="EPS_sugar_tfrase"/>
</dbReference>
<evidence type="ECO:0000256" key="5">
    <source>
        <dbReference type="ARBA" id="ARBA00022989"/>
    </source>
</evidence>
<evidence type="ECO:0000256" key="3">
    <source>
        <dbReference type="ARBA" id="ARBA00022679"/>
    </source>
</evidence>
<dbReference type="InterPro" id="IPR003362">
    <property type="entry name" value="Bact_transf"/>
</dbReference>
<dbReference type="GO" id="GO:0016020">
    <property type="term" value="C:membrane"/>
    <property type="evidence" value="ECO:0007669"/>
    <property type="project" value="UniProtKB-SubCell"/>
</dbReference>
<dbReference type="Pfam" id="PF02397">
    <property type="entry name" value="Bac_transf"/>
    <property type="match status" value="1"/>
</dbReference>
<dbReference type="GO" id="GO:0016780">
    <property type="term" value="F:phosphotransferase activity, for other substituted phosphate groups"/>
    <property type="evidence" value="ECO:0007669"/>
    <property type="project" value="TreeGrafter"/>
</dbReference>
<dbReference type="Pfam" id="PF13727">
    <property type="entry name" value="CoA_binding_3"/>
    <property type="match status" value="1"/>
</dbReference>
<evidence type="ECO:0000256" key="2">
    <source>
        <dbReference type="ARBA" id="ARBA00006464"/>
    </source>
</evidence>
<evidence type="ECO:0000256" key="7">
    <source>
        <dbReference type="SAM" id="Phobius"/>
    </source>
</evidence>
<dbReference type="RefSeq" id="WP_106291913.1">
    <property type="nucleotide sequence ID" value="NZ_PVTH01000002.1"/>
</dbReference>
<feature type="transmembrane region" description="Helical" evidence="7">
    <location>
        <begin position="44"/>
        <end position="63"/>
    </location>
</feature>
<evidence type="ECO:0000256" key="6">
    <source>
        <dbReference type="ARBA" id="ARBA00023136"/>
    </source>
</evidence>
<keyword evidence="5 7" id="KW-1133">Transmembrane helix</keyword>
<proteinExistence type="inferred from homology"/>
<feature type="transmembrane region" description="Helical" evidence="7">
    <location>
        <begin position="84"/>
        <end position="104"/>
    </location>
</feature>
<evidence type="ECO:0000259" key="8">
    <source>
        <dbReference type="Pfam" id="PF02397"/>
    </source>
</evidence>
<organism evidence="9 10">
    <name type="scientific">Arcticibacter pallidicorallinus</name>
    <dbReference type="NCBI Taxonomy" id="1259464"/>
    <lineage>
        <taxon>Bacteria</taxon>
        <taxon>Pseudomonadati</taxon>
        <taxon>Bacteroidota</taxon>
        <taxon>Sphingobacteriia</taxon>
        <taxon>Sphingobacteriales</taxon>
        <taxon>Sphingobacteriaceae</taxon>
        <taxon>Arcticibacter</taxon>
    </lineage>
</organism>
<keyword evidence="4 7" id="KW-0812">Transmembrane</keyword>
<protein>
    <submittedName>
        <fullName evidence="9">Putative colanic acid biosynthesis UDP-glucose lipid carrier transferase</fullName>
    </submittedName>
</protein>
<evidence type="ECO:0000256" key="1">
    <source>
        <dbReference type="ARBA" id="ARBA00004141"/>
    </source>
</evidence>
<comment type="similarity">
    <text evidence="2">Belongs to the bacterial sugar transferase family.</text>
</comment>
<reference evidence="9 10" key="1">
    <citation type="submission" date="2018-03" db="EMBL/GenBank/DDBJ databases">
        <title>Genomic Encyclopedia of Type Strains, Phase III (KMG-III): the genomes of soil and plant-associated and newly described type strains.</title>
        <authorList>
            <person name="Whitman W."/>
        </authorList>
    </citation>
    <scope>NUCLEOTIDE SEQUENCE [LARGE SCALE GENOMIC DNA]</scope>
    <source>
        <strain evidence="9 10">CGMCC 1.9313</strain>
    </source>
</reference>
<evidence type="ECO:0000256" key="4">
    <source>
        <dbReference type="ARBA" id="ARBA00022692"/>
    </source>
</evidence>
<name>A0A2T0U9H4_9SPHI</name>
<comment type="caution">
    <text evidence="9">The sequence shown here is derived from an EMBL/GenBank/DDBJ whole genome shotgun (WGS) entry which is preliminary data.</text>
</comment>
<gene>
    <name evidence="9" type="ORF">B0I27_102360</name>
</gene>
<feature type="transmembrane region" description="Helical" evidence="7">
    <location>
        <begin position="278"/>
        <end position="300"/>
    </location>
</feature>
<keyword evidence="3 9" id="KW-0808">Transferase</keyword>
<dbReference type="EMBL" id="PVTH01000002">
    <property type="protein sequence ID" value="PRY54591.1"/>
    <property type="molecule type" value="Genomic_DNA"/>
</dbReference>
<dbReference type="PANTHER" id="PTHR30576:SF0">
    <property type="entry name" value="UNDECAPRENYL-PHOSPHATE N-ACETYLGALACTOSAMINYL 1-PHOSPHATE TRANSFERASE-RELATED"/>
    <property type="match status" value="1"/>
</dbReference>
<feature type="transmembrane region" description="Helical" evidence="7">
    <location>
        <begin position="7"/>
        <end position="32"/>
    </location>
</feature>
<dbReference type="OrthoDB" id="9808602at2"/>
<feature type="transmembrane region" description="Helical" evidence="7">
    <location>
        <begin position="110"/>
        <end position="135"/>
    </location>
</feature>
<dbReference type="NCBIfam" id="TIGR03025">
    <property type="entry name" value="EPS_sugtrans"/>
    <property type="match status" value="1"/>
</dbReference>